<dbReference type="Proteomes" id="UP000789326">
    <property type="component" value="Unassembled WGS sequence"/>
</dbReference>
<dbReference type="InterPro" id="IPR025004">
    <property type="entry name" value="SenN/SenS"/>
</dbReference>
<reference evidence="2 3" key="1">
    <citation type="submission" date="2017-01" db="EMBL/GenBank/DDBJ databases">
        <authorList>
            <person name="Varghese N."/>
            <person name="Submissions S."/>
        </authorList>
    </citation>
    <scope>NUCLEOTIDE SEQUENCE [LARGE SCALE GENOMIC DNA]</scope>
    <source>
        <strain evidence="2 3">RUG2-6</strain>
    </source>
</reference>
<reference evidence="1" key="2">
    <citation type="submission" date="2021-11" db="EMBL/GenBank/DDBJ databases">
        <authorList>
            <person name="Bulgarelli D."/>
        </authorList>
    </citation>
    <scope>NUCLEOTIDE SEQUENCE</scope>
    <source>
        <strain evidence="1">Bi133</strain>
    </source>
</reference>
<evidence type="ECO:0000313" key="3">
    <source>
        <dbReference type="Proteomes" id="UP000185829"/>
    </source>
</evidence>
<organism evidence="2 3">
    <name type="scientific">Peribacillus simplex</name>
    <dbReference type="NCBI Taxonomy" id="1478"/>
    <lineage>
        <taxon>Bacteria</taxon>
        <taxon>Bacillati</taxon>
        <taxon>Bacillota</taxon>
        <taxon>Bacilli</taxon>
        <taxon>Bacillales</taxon>
        <taxon>Bacillaceae</taxon>
        <taxon>Peribacillus</taxon>
    </lineage>
</organism>
<evidence type="ECO:0000313" key="1">
    <source>
        <dbReference type="EMBL" id="CAH0219437.1"/>
    </source>
</evidence>
<comment type="caution">
    <text evidence="2">The sequence shown here is derived from an EMBL/GenBank/DDBJ whole genome shotgun (WGS) entry which is preliminary data.</text>
</comment>
<sequence>MSRRRKSYTELLKENRELLLHDKMEVERIYTKIDQKAINEKKGSKQVQS</sequence>
<accession>A0A9X8R1M7</accession>
<gene>
    <name evidence="2" type="ORF">SAMN05878482_101184</name>
    <name evidence="1" type="ORF">SRABI133_02359</name>
</gene>
<dbReference type="Proteomes" id="UP000185829">
    <property type="component" value="Unassembled WGS sequence"/>
</dbReference>
<dbReference type="Pfam" id="PF13040">
    <property type="entry name" value="Fur_reg_FbpB"/>
    <property type="match status" value="1"/>
</dbReference>
<proteinExistence type="predicted"/>
<dbReference type="AlphaFoldDB" id="A0A9X8R1M7"/>
<dbReference type="RefSeq" id="WP_098372439.1">
    <property type="nucleotide sequence ID" value="NZ_CAKKMG010000027.1"/>
</dbReference>
<protein>
    <submittedName>
        <fullName evidence="2">Fur-regulated basic protein B</fullName>
    </submittedName>
</protein>
<dbReference type="EMBL" id="FTMX01000001">
    <property type="protein sequence ID" value="SIQ04725.1"/>
    <property type="molecule type" value="Genomic_DNA"/>
</dbReference>
<name>A0A9X8R1M7_9BACI</name>
<dbReference type="EMBL" id="CAKKMG010000027">
    <property type="protein sequence ID" value="CAH0219437.1"/>
    <property type="molecule type" value="Genomic_DNA"/>
</dbReference>
<evidence type="ECO:0000313" key="2">
    <source>
        <dbReference type="EMBL" id="SIQ04725.1"/>
    </source>
</evidence>